<organism evidence="1 2">
    <name type="scientific">Pegethrix bostrychoides GSE-TBD4-15B</name>
    <dbReference type="NCBI Taxonomy" id="2839662"/>
    <lineage>
        <taxon>Bacteria</taxon>
        <taxon>Bacillati</taxon>
        <taxon>Cyanobacteriota</taxon>
        <taxon>Cyanophyceae</taxon>
        <taxon>Oculatellales</taxon>
        <taxon>Oculatellaceae</taxon>
        <taxon>Pegethrix</taxon>
    </lineage>
</organism>
<dbReference type="Pfam" id="PF13469">
    <property type="entry name" value="Sulfotransfer_3"/>
    <property type="match status" value="1"/>
</dbReference>
<sequence length="368" mass="42462">MASLFHPLCGSNLDSLLKLLLANQPVALNRCPQVALALAVALARWPFSTAERILFDRSQRQAAPMPAPIFIVGYWRSGTTHLHNLMAQAQQFGYITPLATGLPWDILGIVRALEPLLEQALPQDRYVDNVAVTPSSPQEDSIPLATMGAESYYHGLYFPKQFEAYFRRDVFQAGNEADLEQWRRLHCYLLRKVSIHQGQRTLLVKNPVYTGYVRHLRQLWPTAKFIHIYRNPYRVFLSARHYFTRLLPELALQSYGNLPGDLPIEPLILESYPYLLQALKTDSADLPPHQFAELRFEDLQANPIHQLKTLFEQLELPDFQVARPRFERYLAELQDYRQNHYALDAETIAKVETHWYPYIQQGGYSLTD</sequence>
<dbReference type="Gene3D" id="3.40.50.300">
    <property type="entry name" value="P-loop containing nucleotide triphosphate hydrolases"/>
    <property type="match status" value="1"/>
</dbReference>
<gene>
    <name evidence="1" type="ORF">KME07_07875</name>
</gene>
<dbReference type="InterPro" id="IPR027417">
    <property type="entry name" value="P-loop_NTPase"/>
</dbReference>
<comment type="caution">
    <text evidence="1">The sequence shown here is derived from an EMBL/GenBank/DDBJ whole genome shotgun (WGS) entry which is preliminary data.</text>
</comment>
<accession>A0A951U452</accession>
<dbReference type="Proteomes" id="UP000707356">
    <property type="component" value="Unassembled WGS sequence"/>
</dbReference>
<dbReference type="PANTHER" id="PTHR36451">
    <property type="entry name" value="PAPS-DEPENDENT SULFOTRANSFERASE STF3"/>
    <property type="match status" value="1"/>
</dbReference>
<proteinExistence type="predicted"/>
<dbReference type="EMBL" id="JAHHHV010000039">
    <property type="protein sequence ID" value="MBW4465343.1"/>
    <property type="molecule type" value="Genomic_DNA"/>
</dbReference>
<dbReference type="SUPFAM" id="SSF52540">
    <property type="entry name" value="P-loop containing nucleoside triphosphate hydrolases"/>
    <property type="match status" value="1"/>
</dbReference>
<reference evidence="1" key="2">
    <citation type="journal article" date="2022" name="Microbiol. Resour. Announc.">
        <title>Metagenome Sequencing to Explore Phylogenomics of Terrestrial Cyanobacteria.</title>
        <authorList>
            <person name="Ward R.D."/>
            <person name="Stajich J.E."/>
            <person name="Johansen J.R."/>
            <person name="Huntemann M."/>
            <person name="Clum A."/>
            <person name="Foster B."/>
            <person name="Foster B."/>
            <person name="Roux S."/>
            <person name="Palaniappan K."/>
            <person name="Varghese N."/>
            <person name="Mukherjee S."/>
            <person name="Reddy T.B.K."/>
            <person name="Daum C."/>
            <person name="Copeland A."/>
            <person name="Chen I.A."/>
            <person name="Ivanova N.N."/>
            <person name="Kyrpides N.C."/>
            <person name="Shapiro N."/>
            <person name="Eloe-Fadrosh E.A."/>
            <person name="Pietrasiak N."/>
        </authorList>
    </citation>
    <scope>NUCLEOTIDE SEQUENCE</scope>
    <source>
        <strain evidence="1">GSE-TBD4-15B</strain>
    </source>
</reference>
<evidence type="ECO:0000313" key="1">
    <source>
        <dbReference type="EMBL" id="MBW4465343.1"/>
    </source>
</evidence>
<evidence type="ECO:0000313" key="2">
    <source>
        <dbReference type="Proteomes" id="UP000707356"/>
    </source>
</evidence>
<dbReference type="PANTHER" id="PTHR36451:SF1">
    <property type="entry name" value="OMEGA-HYDROXY-BETA-DIHYDROMENAQUINONE-9 SULFOTRANSFERASE STF3"/>
    <property type="match status" value="1"/>
</dbReference>
<reference evidence="1" key="1">
    <citation type="submission" date="2021-05" db="EMBL/GenBank/DDBJ databases">
        <authorList>
            <person name="Pietrasiak N."/>
            <person name="Ward R."/>
            <person name="Stajich J.E."/>
            <person name="Kurbessoian T."/>
        </authorList>
    </citation>
    <scope>NUCLEOTIDE SEQUENCE</scope>
    <source>
        <strain evidence="1">GSE-TBD4-15B</strain>
    </source>
</reference>
<dbReference type="AlphaFoldDB" id="A0A951U452"/>
<protein>
    <submittedName>
        <fullName evidence="1">Sulfotransferase</fullName>
    </submittedName>
</protein>
<name>A0A951U452_9CYAN</name>
<dbReference type="InterPro" id="IPR052736">
    <property type="entry name" value="Stf3_sulfotransferase"/>
</dbReference>